<accession>A0AAW0YC45</accession>
<keyword evidence="2" id="KW-1133">Transmembrane helix</keyword>
<comment type="caution">
    <text evidence="3">The sequence shown here is derived from an EMBL/GenBank/DDBJ whole genome shotgun (WGS) entry which is preliminary data.</text>
</comment>
<keyword evidence="4" id="KW-1185">Reference proteome</keyword>
<keyword evidence="2" id="KW-0472">Membrane</keyword>
<organism evidence="3 4">
    <name type="scientific">Cherax quadricarinatus</name>
    <name type="common">Australian red claw crayfish</name>
    <dbReference type="NCBI Taxonomy" id="27406"/>
    <lineage>
        <taxon>Eukaryota</taxon>
        <taxon>Metazoa</taxon>
        <taxon>Ecdysozoa</taxon>
        <taxon>Arthropoda</taxon>
        <taxon>Crustacea</taxon>
        <taxon>Multicrustacea</taxon>
        <taxon>Malacostraca</taxon>
        <taxon>Eumalacostraca</taxon>
        <taxon>Eucarida</taxon>
        <taxon>Decapoda</taxon>
        <taxon>Pleocyemata</taxon>
        <taxon>Astacidea</taxon>
        <taxon>Parastacoidea</taxon>
        <taxon>Parastacidae</taxon>
        <taxon>Cherax</taxon>
    </lineage>
</organism>
<dbReference type="Proteomes" id="UP001445076">
    <property type="component" value="Unassembled WGS sequence"/>
</dbReference>
<evidence type="ECO:0000313" key="3">
    <source>
        <dbReference type="EMBL" id="KAK8749568.1"/>
    </source>
</evidence>
<reference evidence="3 4" key="1">
    <citation type="journal article" date="2024" name="BMC Genomics">
        <title>Genome assembly of redclaw crayfish (Cherax quadricarinatus) provides insights into its immune adaptation and hypoxia tolerance.</title>
        <authorList>
            <person name="Liu Z."/>
            <person name="Zheng J."/>
            <person name="Li H."/>
            <person name="Fang K."/>
            <person name="Wang S."/>
            <person name="He J."/>
            <person name="Zhou D."/>
            <person name="Weng S."/>
            <person name="Chi M."/>
            <person name="Gu Z."/>
            <person name="He J."/>
            <person name="Li F."/>
            <person name="Wang M."/>
        </authorList>
    </citation>
    <scope>NUCLEOTIDE SEQUENCE [LARGE SCALE GENOMIC DNA]</scope>
    <source>
        <strain evidence="3">ZL_2023a</strain>
    </source>
</reference>
<dbReference type="AlphaFoldDB" id="A0AAW0YC45"/>
<evidence type="ECO:0000256" key="1">
    <source>
        <dbReference type="SAM" id="MobiDB-lite"/>
    </source>
</evidence>
<feature type="transmembrane region" description="Helical" evidence="2">
    <location>
        <begin position="110"/>
        <end position="136"/>
    </location>
</feature>
<evidence type="ECO:0000313" key="4">
    <source>
        <dbReference type="Proteomes" id="UP001445076"/>
    </source>
</evidence>
<proteinExistence type="predicted"/>
<gene>
    <name evidence="3" type="ORF">OTU49_015433</name>
</gene>
<protein>
    <submittedName>
        <fullName evidence="3">Uncharacterized protein</fullName>
    </submittedName>
</protein>
<feature type="non-terminal residue" evidence="3">
    <location>
        <position position="1"/>
    </location>
</feature>
<keyword evidence="2" id="KW-0812">Transmembrane</keyword>
<name>A0AAW0YC45_CHEQU</name>
<dbReference type="EMBL" id="JARKIK010000009">
    <property type="protein sequence ID" value="KAK8749568.1"/>
    <property type="molecule type" value="Genomic_DNA"/>
</dbReference>
<feature type="transmembrane region" description="Helical" evidence="2">
    <location>
        <begin position="6"/>
        <end position="23"/>
    </location>
</feature>
<evidence type="ECO:0000256" key="2">
    <source>
        <dbReference type="SAM" id="Phobius"/>
    </source>
</evidence>
<feature type="region of interest" description="Disordered" evidence="1">
    <location>
        <begin position="172"/>
        <end position="223"/>
    </location>
</feature>
<sequence length="380" mass="43083">LINKMARYYIFLVAFFYCVLLFVNEHTRSRKWELINAIRSRHRHELSQGLNINVTSFVGAQTDSTAAVWAKVPFVNTILTLVRNCIWTEWLMAETRETLSCFSPWTVRGYLLTGVLSVVLVVAFTVPNIVLFITWLDKSLNTRNKLTSADEDEYKDPSADIDDVYVDPSAEIDDVYEDPSAEIDDVYEDPSAEIDDVYEDPSAEIDDVYEDPSAEIDDVYEDPSAEIDDVYEDPSAEIDDVYEDPSAEIDDVYEDPSAEIDDVYEDPSGDVDNFNAVPSVSFVVVFQDDIFGLKHLLNSFEEDLEEFMSLSVKYLSVPSFSEARDYTGSCLDFIKDTKLFIAKCTKFVENPEGLPCEDNGRVMNVQYARGGTGYVLLFDV</sequence>